<evidence type="ECO:0000313" key="2">
    <source>
        <dbReference type="Proteomes" id="UP001150581"/>
    </source>
</evidence>
<organism evidence="1 2">
    <name type="scientific">Kickxella alabastrina</name>
    <dbReference type="NCBI Taxonomy" id="61397"/>
    <lineage>
        <taxon>Eukaryota</taxon>
        <taxon>Fungi</taxon>
        <taxon>Fungi incertae sedis</taxon>
        <taxon>Zoopagomycota</taxon>
        <taxon>Kickxellomycotina</taxon>
        <taxon>Kickxellomycetes</taxon>
        <taxon>Kickxellales</taxon>
        <taxon>Kickxellaceae</taxon>
        <taxon>Kickxella</taxon>
    </lineage>
</organism>
<accession>A0ACC1IUE6</accession>
<comment type="caution">
    <text evidence="1">The sequence shown here is derived from an EMBL/GenBank/DDBJ whole genome shotgun (WGS) entry which is preliminary data.</text>
</comment>
<name>A0ACC1IUE6_9FUNG</name>
<gene>
    <name evidence="1" type="ORF">LPJ66_001012</name>
</gene>
<reference evidence="1" key="1">
    <citation type="submission" date="2022-07" db="EMBL/GenBank/DDBJ databases">
        <title>Phylogenomic reconstructions and comparative analyses of Kickxellomycotina fungi.</title>
        <authorList>
            <person name="Reynolds N.K."/>
            <person name="Stajich J.E."/>
            <person name="Barry K."/>
            <person name="Grigoriev I.V."/>
            <person name="Crous P."/>
            <person name="Smith M.E."/>
        </authorList>
    </citation>
    <scope>NUCLEOTIDE SEQUENCE</scope>
    <source>
        <strain evidence="1">Benny 63K</strain>
    </source>
</reference>
<proteinExistence type="predicted"/>
<dbReference type="Proteomes" id="UP001150581">
    <property type="component" value="Unassembled WGS sequence"/>
</dbReference>
<evidence type="ECO:0000313" key="1">
    <source>
        <dbReference type="EMBL" id="KAJ1901101.1"/>
    </source>
</evidence>
<sequence>MRLALTIPFLAITAMAKCAVIDGGSQPPATVPPSSTAYWFDQPIDHFGLNNGTWQQQYMFNATFYKPGGPIYILTPGEAAIGTYYTDKTYFTNLAEQTDGLIVAVEHRFYGQSNPMPDLSGPSLKYHTIENTLEDFAAFIRVAKLDPDNVFSVAVSPNSKVVFGGASYAASISAWMRATYPGIVDGAWASSPLIQYRYENYWLDQSWGKHLAALGCATEMTQAVDELDEVMFSGNQTAIDDIQARFGSPQLASRNFAALISAIITINAKAGVSTDFEPTQYTVCDFFDSSRSNLDSYALAISTLIDWLGLSQQALTQMADTTLGLDNYALGQVDRVWYYQSCAWYGDWQVAAPARTGLPVYRSRLVDLEYYTPNCKNKFGNDMPDRVDSEGFHNKWFGILQNVSKIYYTAGSLDLWRASSATPREGTFLPNTTLSPTYLIDGATHAQDISAPSDNDLDSVQQARDIGNALVQQWIL</sequence>
<keyword evidence="2" id="KW-1185">Reference proteome</keyword>
<protein>
    <submittedName>
        <fullName evidence="1">Uncharacterized protein</fullName>
    </submittedName>
</protein>
<dbReference type="EMBL" id="JANBPG010000044">
    <property type="protein sequence ID" value="KAJ1901101.1"/>
    <property type="molecule type" value="Genomic_DNA"/>
</dbReference>